<organism evidence="1">
    <name type="scientific">Cucumis melo</name>
    <name type="common">Muskmelon</name>
    <dbReference type="NCBI Taxonomy" id="3656"/>
    <lineage>
        <taxon>Eukaryota</taxon>
        <taxon>Viridiplantae</taxon>
        <taxon>Streptophyta</taxon>
        <taxon>Embryophyta</taxon>
        <taxon>Tracheophyta</taxon>
        <taxon>Spermatophyta</taxon>
        <taxon>Magnoliopsida</taxon>
        <taxon>eudicotyledons</taxon>
        <taxon>Gunneridae</taxon>
        <taxon>Pentapetalae</taxon>
        <taxon>rosids</taxon>
        <taxon>fabids</taxon>
        <taxon>Cucurbitales</taxon>
        <taxon>Cucurbitaceae</taxon>
        <taxon>Benincaseae</taxon>
        <taxon>Cucumis</taxon>
    </lineage>
</organism>
<evidence type="ECO:0000313" key="1">
    <source>
        <dbReference type="EnsemblPlants" id="MELO3C028388.2.1"/>
    </source>
</evidence>
<name>A0A9I9E419_CUCME</name>
<protein>
    <submittedName>
        <fullName evidence="1">Uncharacterized protein</fullName>
    </submittedName>
</protein>
<dbReference type="Gramene" id="MELO3C028388.2.1">
    <property type="protein sequence ID" value="MELO3C028388.2.1"/>
    <property type="gene ID" value="MELO3C028388.2"/>
</dbReference>
<accession>A0A9I9E419</accession>
<dbReference type="EnsemblPlants" id="MELO3C028388.2.1">
    <property type="protein sequence ID" value="MELO3C028388.2.1"/>
    <property type="gene ID" value="MELO3C028388.2"/>
</dbReference>
<proteinExistence type="predicted"/>
<dbReference type="AlphaFoldDB" id="A0A9I9E419"/>
<reference evidence="1" key="1">
    <citation type="submission" date="2023-03" db="UniProtKB">
        <authorList>
            <consortium name="EnsemblPlants"/>
        </authorList>
    </citation>
    <scope>IDENTIFICATION</scope>
</reference>
<sequence>GCVRSKRLLSAWSERRDAARLSSLDRSGAASAVLLRSKRRGEFRLRLA</sequence>